<dbReference type="EMBL" id="JAPQKH010000004">
    <property type="protein sequence ID" value="KAJ5100734.1"/>
    <property type="molecule type" value="Genomic_DNA"/>
</dbReference>
<keyword evidence="4" id="KW-1185">Reference proteome</keyword>
<dbReference type="PROSITE" id="PS50109">
    <property type="entry name" value="HIS_KIN"/>
    <property type="match status" value="1"/>
</dbReference>
<keyword evidence="1" id="KW-0597">Phosphoprotein</keyword>
<dbReference type="InterPro" id="IPR003594">
    <property type="entry name" value="HATPase_dom"/>
</dbReference>
<name>A0A9W9FIF8_9EURO</name>
<reference evidence="3" key="2">
    <citation type="journal article" date="2023" name="IMA Fungus">
        <title>Comparative genomic study of the Penicillium genus elucidates a diverse pangenome and 15 lateral gene transfer events.</title>
        <authorList>
            <person name="Petersen C."/>
            <person name="Sorensen T."/>
            <person name="Nielsen M.R."/>
            <person name="Sondergaard T.E."/>
            <person name="Sorensen J.L."/>
            <person name="Fitzpatrick D.A."/>
            <person name="Frisvad J.C."/>
            <person name="Nielsen K.L."/>
        </authorList>
    </citation>
    <scope>NUCLEOTIDE SEQUENCE</scope>
    <source>
        <strain evidence="3">IBT 30069</strain>
    </source>
</reference>
<dbReference type="OrthoDB" id="303614at2759"/>
<proteinExistence type="predicted"/>
<dbReference type="Proteomes" id="UP001149165">
    <property type="component" value="Unassembled WGS sequence"/>
</dbReference>
<dbReference type="SUPFAM" id="SSF55874">
    <property type="entry name" value="ATPase domain of HSP90 chaperone/DNA topoisomerase II/histidine kinase"/>
    <property type="match status" value="1"/>
</dbReference>
<dbReference type="GO" id="GO:0016772">
    <property type="term" value="F:transferase activity, transferring phosphorus-containing groups"/>
    <property type="evidence" value="ECO:0007669"/>
    <property type="project" value="InterPro"/>
</dbReference>
<dbReference type="AlphaFoldDB" id="A0A9W9FIF8"/>
<dbReference type="InterPro" id="IPR050956">
    <property type="entry name" value="2C_system_His_kinase"/>
</dbReference>
<reference evidence="3" key="1">
    <citation type="submission" date="2022-11" db="EMBL/GenBank/DDBJ databases">
        <authorList>
            <person name="Petersen C."/>
        </authorList>
    </citation>
    <scope>NUCLEOTIDE SEQUENCE</scope>
    <source>
        <strain evidence="3">IBT 30069</strain>
    </source>
</reference>
<evidence type="ECO:0000313" key="3">
    <source>
        <dbReference type="EMBL" id="KAJ5100734.1"/>
    </source>
</evidence>
<comment type="caution">
    <text evidence="3">The sequence shown here is derived from an EMBL/GenBank/DDBJ whole genome shotgun (WGS) entry which is preliminary data.</text>
</comment>
<feature type="domain" description="Histidine kinase" evidence="2">
    <location>
        <begin position="54"/>
        <end position="158"/>
    </location>
</feature>
<dbReference type="InterPro" id="IPR036890">
    <property type="entry name" value="HATPase_C_sf"/>
</dbReference>
<dbReference type="PRINTS" id="PR00344">
    <property type="entry name" value="BCTRLSENSOR"/>
</dbReference>
<evidence type="ECO:0000313" key="4">
    <source>
        <dbReference type="Proteomes" id="UP001149165"/>
    </source>
</evidence>
<gene>
    <name evidence="3" type="ORF">N7456_006786</name>
</gene>
<evidence type="ECO:0000259" key="2">
    <source>
        <dbReference type="PROSITE" id="PS50109"/>
    </source>
</evidence>
<dbReference type="InterPro" id="IPR004358">
    <property type="entry name" value="Sig_transdc_His_kin-like_C"/>
</dbReference>
<dbReference type="Pfam" id="PF02518">
    <property type="entry name" value="HATPase_c"/>
    <property type="match status" value="1"/>
</dbReference>
<dbReference type="PANTHER" id="PTHR43719:SF72">
    <property type="entry name" value="HISTIDINE KINASE_RESPONSE REGULATOR, PUTATIVE (AFU_ORTHOLOGUE AFUA_8G06140)-RELATED"/>
    <property type="match status" value="1"/>
</dbReference>
<accession>A0A9W9FIF8</accession>
<dbReference type="SMART" id="SM00387">
    <property type="entry name" value="HATPase_c"/>
    <property type="match status" value="1"/>
</dbReference>
<organism evidence="3 4">
    <name type="scientific">Penicillium angulare</name>
    <dbReference type="NCBI Taxonomy" id="116970"/>
    <lineage>
        <taxon>Eukaryota</taxon>
        <taxon>Fungi</taxon>
        <taxon>Dikarya</taxon>
        <taxon>Ascomycota</taxon>
        <taxon>Pezizomycotina</taxon>
        <taxon>Eurotiomycetes</taxon>
        <taxon>Eurotiomycetidae</taxon>
        <taxon>Eurotiales</taxon>
        <taxon>Aspergillaceae</taxon>
        <taxon>Penicillium</taxon>
    </lineage>
</organism>
<protein>
    <recommendedName>
        <fullName evidence="2">Histidine kinase domain-containing protein</fullName>
    </recommendedName>
</protein>
<dbReference type="PANTHER" id="PTHR43719">
    <property type="entry name" value="TWO-COMPONENT HISTIDINE KINASE"/>
    <property type="match status" value="1"/>
</dbReference>
<sequence>MFVPLWNGTDSQWFAGCFCWTPQPTRVFSLAIDLSSVLAFATSIMTEYSRVESVLADRQKGVRLIMNLLGNVLKYIRKGMVSVILNATEMSRTHKGISREYLIKRLYTSCTQEDTLPVGTGLGLSIVRGIVRMLNRKINIHSRVGEGTTVQVLLPFDRHVKDQSSPSTLHVEIPEKSLPTPSSELAHMDLTEKRVAIWGTNYAHLDDFQFWSSIVRYNTNWHRLRLGPWSNTQAIDFLFAEENGSISPFHCQAYSYFAKNGAAKMIQKDVLRRACGPQKLARGILSCLDSQKTSSVPDSNGPQPGFIVPERTKPAQPAPAVGESMLLHQDPRYRQKRILASCQPRIMTMWIPRSVMLLSRVQI</sequence>
<dbReference type="Gene3D" id="3.30.565.10">
    <property type="entry name" value="Histidine kinase-like ATPase, C-terminal domain"/>
    <property type="match status" value="1"/>
</dbReference>
<dbReference type="InterPro" id="IPR005467">
    <property type="entry name" value="His_kinase_dom"/>
</dbReference>
<evidence type="ECO:0000256" key="1">
    <source>
        <dbReference type="ARBA" id="ARBA00022553"/>
    </source>
</evidence>